<accession>A0AAP5IAB3</accession>
<organism evidence="1 2">
    <name type="scientific">Aetokthonos hydrillicola Thurmond2011</name>
    <dbReference type="NCBI Taxonomy" id="2712845"/>
    <lineage>
        <taxon>Bacteria</taxon>
        <taxon>Bacillati</taxon>
        <taxon>Cyanobacteriota</taxon>
        <taxon>Cyanophyceae</taxon>
        <taxon>Nostocales</taxon>
        <taxon>Hapalosiphonaceae</taxon>
        <taxon>Aetokthonos</taxon>
    </lineage>
</organism>
<proteinExistence type="predicted"/>
<dbReference type="Proteomes" id="UP000667802">
    <property type="component" value="Unassembled WGS sequence"/>
</dbReference>
<dbReference type="AlphaFoldDB" id="A0AAP5IAB3"/>
<evidence type="ECO:0000313" key="2">
    <source>
        <dbReference type="Proteomes" id="UP000667802"/>
    </source>
</evidence>
<keyword evidence="2" id="KW-1185">Reference proteome</keyword>
<name>A0AAP5IAB3_9CYAN</name>
<reference evidence="2" key="1">
    <citation type="journal article" date="2021" name="Science">
        <title>Hunting the eagle killer: A cyanobacterial neurotoxin causes vacuolar myelinopathy.</title>
        <authorList>
            <person name="Breinlinger S."/>
            <person name="Phillips T.J."/>
            <person name="Haram B.N."/>
            <person name="Mares J."/>
            <person name="Martinez Yerena J.A."/>
            <person name="Hrouzek P."/>
            <person name="Sobotka R."/>
            <person name="Henderson W.M."/>
            <person name="Schmieder P."/>
            <person name="Williams S.M."/>
            <person name="Lauderdale J.D."/>
            <person name="Wilde H.D."/>
            <person name="Gerrin W."/>
            <person name="Kust A."/>
            <person name="Washington J.W."/>
            <person name="Wagner C."/>
            <person name="Geier B."/>
            <person name="Liebeke M."/>
            <person name="Enke H."/>
            <person name="Niedermeyer T.H.J."/>
            <person name="Wilde S.B."/>
        </authorList>
    </citation>
    <scope>NUCLEOTIDE SEQUENCE [LARGE SCALE GENOMIC DNA]</scope>
    <source>
        <strain evidence="2">Thurmond2011</strain>
    </source>
</reference>
<sequence length="144" mass="16104">MPYIVILEGQETPISDEVGATDQTLRDALTPFYPEVSTAEIKREEKDGNTYIRIVKRAGTKGQGNIMQIFIQSEQTINPAITLTLQLKILELQGEMHIENLLLLQSQINKAISSGREWNTAVERSLKILKQSPPKPSQTPITGF</sequence>
<comment type="caution">
    <text evidence="1">The sequence shown here is derived from an EMBL/GenBank/DDBJ whole genome shotgun (WGS) entry which is preliminary data.</text>
</comment>
<evidence type="ECO:0000313" key="1">
    <source>
        <dbReference type="EMBL" id="MDR9897835.1"/>
    </source>
</evidence>
<dbReference type="EMBL" id="JAALHA020000014">
    <property type="protein sequence ID" value="MDR9897835.1"/>
    <property type="molecule type" value="Genomic_DNA"/>
</dbReference>
<protein>
    <submittedName>
        <fullName evidence="1">Uncharacterized protein</fullName>
    </submittedName>
</protein>
<dbReference type="RefSeq" id="WP_208339101.1">
    <property type="nucleotide sequence ID" value="NZ_CAWQFN010000488.1"/>
</dbReference>
<gene>
    <name evidence="1" type="ORF">G7B40_025200</name>
</gene>